<comment type="caution">
    <text evidence="2">The sequence shown here is derived from an EMBL/GenBank/DDBJ whole genome shotgun (WGS) entry which is preliminary data.</text>
</comment>
<name>A0A1Z5HSQ8_9FIRM</name>
<evidence type="ECO:0000256" key="1">
    <source>
        <dbReference type="SAM" id="Phobius"/>
    </source>
</evidence>
<dbReference type="OrthoDB" id="2111604at2"/>
<proteinExistence type="predicted"/>
<feature type="transmembrane region" description="Helical" evidence="1">
    <location>
        <begin position="14"/>
        <end position="31"/>
    </location>
</feature>
<dbReference type="Gene3D" id="2.170.120.30">
    <property type="match status" value="1"/>
</dbReference>
<accession>A0A1Z5HSQ8</accession>
<evidence type="ECO:0000313" key="3">
    <source>
        <dbReference type="Proteomes" id="UP000197032"/>
    </source>
</evidence>
<dbReference type="Pfam" id="PF07949">
    <property type="entry name" value="YbbR"/>
    <property type="match status" value="3"/>
</dbReference>
<keyword evidence="1" id="KW-0472">Membrane</keyword>
<keyword evidence="1" id="KW-1133">Transmembrane helix</keyword>
<sequence length="319" mass="35653">MEVLRLKKVLERNITYKIISVFLALLLWLYVTEEQHPNMDNVINVPLEVRGLASGLVIEDKPASVKVRVQGREELVANLTSRDLQAYVETSHMSAGEVVLPVQVSVPQGVQLVSITPRQVTISIDKISEVQLPVTLNISGGAASGYHLLEPVLKPSEVIVKGPRKLLEQIGGVFVEVRLDRPKQHYHKYLPVKVESQKGQYMSDWLTVVPSTVEVFIPVVADKPGKVVPIKAALQGEVAPEYRIERVVVDPETVKVYGSYEVLDKLDYIYTVPVDINGLNRDILQQVELVVPPEVTLDYNPKVKVIVHLEKRAEEQLSP</sequence>
<dbReference type="InterPro" id="IPR053154">
    <property type="entry name" value="c-di-AMP_regulator"/>
</dbReference>
<reference evidence="3" key="1">
    <citation type="journal article" date="2017" name="Appl. Environ. Microbiol.">
        <title>Genomic analysis of Calderihabitans maritimus KKC1, a thermophilic hydrogenogenic carboxydotrophic bacterium isolated from marine sediment.</title>
        <authorList>
            <person name="Omae K."/>
            <person name="Yoneda Y."/>
            <person name="Fukuyama Y."/>
            <person name="Yoshida T."/>
            <person name="Sako Y."/>
        </authorList>
    </citation>
    <scope>NUCLEOTIDE SEQUENCE [LARGE SCALE GENOMIC DNA]</scope>
    <source>
        <strain evidence="3">KKC1</strain>
    </source>
</reference>
<dbReference type="InterPro" id="IPR012505">
    <property type="entry name" value="YbbR"/>
</dbReference>
<evidence type="ECO:0000313" key="2">
    <source>
        <dbReference type="EMBL" id="GAW92554.1"/>
    </source>
</evidence>
<keyword evidence="3" id="KW-1185">Reference proteome</keyword>
<dbReference type="EMBL" id="BDGJ01000084">
    <property type="protein sequence ID" value="GAW92554.1"/>
    <property type="molecule type" value="Genomic_DNA"/>
</dbReference>
<keyword evidence="1" id="KW-0812">Transmembrane</keyword>
<protein>
    <submittedName>
        <fullName evidence="2">YbbR-like protein</fullName>
    </submittedName>
</protein>
<dbReference type="Gene3D" id="2.170.120.40">
    <property type="entry name" value="YbbR-like domain"/>
    <property type="match status" value="2"/>
</dbReference>
<organism evidence="2 3">
    <name type="scientific">Calderihabitans maritimus</name>
    <dbReference type="NCBI Taxonomy" id="1246530"/>
    <lineage>
        <taxon>Bacteria</taxon>
        <taxon>Bacillati</taxon>
        <taxon>Bacillota</taxon>
        <taxon>Clostridia</taxon>
        <taxon>Neomoorellales</taxon>
        <taxon>Calderihabitantaceae</taxon>
        <taxon>Calderihabitans</taxon>
    </lineage>
</organism>
<dbReference type="PANTHER" id="PTHR37804:SF1">
    <property type="entry name" value="CDAA REGULATORY PROTEIN CDAR"/>
    <property type="match status" value="1"/>
</dbReference>
<gene>
    <name evidence="2" type="ORF">KKC1_17080</name>
</gene>
<dbReference type="AlphaFoldDB" id="A0A1Z5HSQ8"/>
<dbReference type="PANTHER" id="PTHR37804">
    <property type="entry name" value="CDAA REGULATORY PROTEIN CDAR"/>
    <property type="match status" value="1"/>
</dbReference>
<dbReference type="CDD" id="cd20206">
    <property type="entry name" value="YbbR"/>
    <property type="match status" value="1"/>
</dbReference>
<dbReference type="Proteomes" id="UP000197032">
    <property type="component" value="Unassembled WGS sequence"/>
</dbReference>